<feature type="transmembrane region" description="Helical" evidence="7">
    <location>
        <begin position="97"/>
        <end position="121"/>
    </location>
</feature>
<feature type="transmembrane region" description="Helical" evidence="7">
    <location>
        <begin position="46"/>
        <end position="65"/>
    </location>
</feature>
<sequence>MGDKAIRVRLGIMMFLQFFIWGAWYVTLGTYLSQTLNFDPAQIGRSYSAIPWGAVIAPFIVGMIADRFFAAQKVMAFLHLTGGVILMYASTVTDPSLMFWVLLVYAVCYNPTLGLANAISFGKLNDPEKQFPAIRVCGTVGWIVAGLLVGFMKVEAQHVPIQIAGGSSLLLGMLSLFLPDTPPKSLGHKVTVADVLGLETLKLMKNRSFAVFVSGSLLICIPLAFYYNFANMFLNDVGVVNAAGKMTLGQMSEFIFMIIMPFFFARLGVKKMLLLGMLCWVVRYVFFALGNAESMVWMFYGGILLHGICYDFFFVTGQIYVDNTAPKAIQAQAQGFIAFITYGVGMVIGANLSGEAVKYFTVEEIINWRAVWLFPAILSGVILLLFAAVFKEGETVGER</sequence>
<dbReference type="Gene3D" id="1.20.1250.20">
    <property type="entry name" value="MFS general substrate transporter like domains"/>
    <property type="match status" value="2"/>
</dbReference>
<accession>A0ABU5N0S9</accession>
<evidence type="ECO:0000313" key="10">
    <source>
        <dbReference type="Proteomes" id="UP001290861"/>
    </source>
</evidence>
<proteinExistence type="predicted"/>
<comment type="subcellular location">
    <subcellularLocation>
        <location evidence="1">Cell membrane</location>
        <topology evidence="1">Multi-pass membrane protein</topology>
    </subcellularLocation>
</comment>
<feature type="transmembrane region" description="Helical" evidence="7">
    <location>
        <begin position="158"/>
        <end position="178"/>
    </location>
</feature>
<evidence type="ECO:0000256" key="6">
    <source>
        <dbReference type="ARBA" id="ARBA00023136"/>
    </source>
</evidence>
<evidence type="ECO:0000256" key="1">
    <source>
        <dbReference type="ARBA" id="ARBA00004651"/>
    </source>
</evidence>
<keyword evidence="10" id="KW-1185">Reference proteome</keyword>
<dbReference type="PANTHER" id="PTHR23522:SF4">
    <property type="entry name" value="NUCLEOSIDE PERMEASE NUPG-RELATED"/>
    <property type="match status" value="1"/>
</dbReference>
<evidence type="ECO:0000256" key="7">
    <source>
        <dbReference type="SAM" id="Phobius"/>
    </source>
</evidence>
<keyword evidence="6 7" id="KW-0472">Membrane</keyword>
<feature type="transmembrane region" description="Helical" evidence="7">
    <location>
        <begin position="133"/>
        <end position="152"/>
    </location>
</feature>
<evidence type="ECO:0000256" key="4">
    <source>
        <dbReference type="ARBA" id="ARBA00022692"/>
    </source>
</evidence>
<feature type="domain" description="Major facilitator superfamily (MFS) profile" evidence="8">
    <location>
        <begin position="203"/>
        <end position="399"/>
    </location>
</feature>
<dbReference type="EMBL" id="JARVCO010000012">
    <property type="protein sequence ID" value="MDZ8120051.1"/>
    <property type="molecule type" value="Genomic_DNA"/>
</dbReference>
<feature type="transmembrane region" description="Helical" evidence="7">
    <location>
        <begin position="333"/>
        <end position="352"/>
    </location>
</feature>
<evidence type="ECO:0000313" key="9">
    <source>
        <dbReference type="EMBL" id="MDZ8120051.1"/>
    </source>
</evidence>
<dbReference type="PANTHER" id="PTHR23522">
    <property type="entry name" value="BLL5896 PROTEIN"/>
    <property type="match status" value="1"/>
</dbReference>
<dbReference type="PROSITE" id="PS50850">
    <property type="entry name" value="MFS"/>
    <property type="match status" value="1"/>
</dbReference>
<feature type="transmembrane region" description="Helical" evidence="7">
    <location>
        <begin position="209"/>
        <end position="227"/>
    </location>
</feature>
<evidence type="ECO:0000259" key="8">
    <source>
        <dbReference type="PROSITE" id="PS50850"/>
    </source>
</evidence>
<evidence type="ECO:0000256" key="5">
    <source>
        <dbReference type="ARBA" id="ARBA00022989"/>
    </source>
</evidence>
<feature type="transmembrane region" description="Helical" evidence="7">
    <location>
        <begin position="297"/>
        <end position="321"/>
    </location>
</feature>
<dbReference type="InterPro" id="IPR020846">
    <property type="entry name" value="MFS_dom"/>
</dbReference>
<evidence type="ECO:0000256" key="3">
    <source>
        <dbReference type="ARBA" id="ARBA00022475"/>
    </source>
</evidence>
<protein>
    <submittedName>
        <fullName evidence="9">Nucleoside permease</fullName>
    </submittedName>
</protein>
<organism evidence="9 10">
    <name type="scientific">Pontiella agarivorans</name>
    <dbReference type="NCBI Taxonomy" id="3038953"/>
    <lineage>
        <taxon>Bacteria</taxon>
        <taxon>Pseudomonadati</taxon>
        <taxon>Kiritimatiellota</taxon>
        <taxon>Kiritimatiellia</taxon>
        <taxon>Kiritimatiellales</taxon>
        <taxon>Pontiellaceae</taxon>
        <taxon>Pontiella</taxon>
    </lineage>
</organism>
<reference evidence="9 10" key="1">
    <citation type="journal article" date="2024" name="Appl. Environ. Microbiol.">
        <title>Pontiella agarivorans sp. nov., a novel marine anaerobic bacterium capable of degrading macroalgal polysaccharides and fixing nitrogen.</title>
        <authorList>
            <person name="Liu N."/>
            <person name="Kivenson V."/>
            <person name="Peng X."/>
            <person name="Cui Z."/>
            <person name="Lankiewicz T.S."/>
            <person name="Gosselin K.M."/>
            <person name="English C.J."/>
            <person name="Blair E.M."/>
            <person name="O'Malley M.A."/>
            <person name="Valentine D.L."/>
        </authorList>
    </citation>
    <scope>NUCLEOTIDE SEQUENCE [LARGE SCALE GENOMIC DNA]</scope>
    <source>
        <strain evidence="9 10">NLcol2</strain>
    </source>
</reference>
<keyword evidence="5 7" id="KW-1133">Transmembrane helix</keyword>
<comment type="caution">
    <text evidence="9">The sequence shown here is derived from an EMBL/GenBank/DDBJ whole genome shotgun (WGS) entry which is preliminary data.</text>
</comment>
<dbReference type="SUPFAM" id="SSF103473">
    <property type="entry name" value="MFS general substrate transporter"/>
    <property type="match status" value="1"/>
</dbReference>
<dbReference type="InterPro" id="IPR004740">
    <property type="entry name" value="Nuc_H_symport"/>
</dbReference>
<dbReference type="CDD" id="cd06177">
    <property type="entry name" value="MFS_NHS"/>
    <property type="match status" value="1"/>
</dbReference>
<keyword evidence="3" id="KW-1003">Cell membrane</keyword>
<name>A0ABU5N0S9_9BACT</name>
<feature type="transmembrane region" description="Helical" evidence="7">
    <location>
        <begin position="12"/>
        <end position="34"/>
    </location>
</feature>
<evidence type="ECO:0000256" key="2">
    <source>
        <dbReference type="ARBA" id="ARBA00022448"/>
    </source>
</evidence>
<feature type="transmembrane region" description="Helical" evidence="7">
    <location>
        <begin position="247"/>
        <end position="265"/>
    </location>
</feature>
<feature type="transmembrane region" description="Helical" evidence="7">
    <location>
        <begin position="372"/>
        <end position="390"/>
    </location>
</feature>
<feature type="transmembrane region" description="Helical" evidence="7">
    <location>
        <begin position="74"/>
        <end position="91"/>
    </location>
</feature>
<dbReference type="Proteomes" id="UP001290861">
    <property type="component" value="Unassembled WGS sequence"/>
</dbReference>
<dbReference type="RefSeq" id="WP_322609829.1">
    <property type="nucleotide sequence ID" value="NZ_JARVCO010000012.1"/>
</dbReference>
<keyword evidence="2" id="KW-0813">Transport</keyword>
<dbReference type="InterPro" id="IPR036259">
    <property type="entry name" value="MFS_trans_sf"/>
</dbReference>
<dbReference type="Pfam" id="PF03825">
    <property type="entry name" value="Nuc_H_symport"/>
    <property type="match status" value="1"/>
</dbReference>
<gene>
    <name evidence="9" type="ORF">P9H32_15580</name>
</gene>
<feature type="transmembrane region" description="Helical" evidence="7">
    <location>
        <begin position="272"/>
        <end position="291"/>
    </location>
</feature>
<keyword evidence="4 7" id="KW-0812">Transmembrane</keyword>